<dbReference type="EMBL" id="JANPWB010000009">
    <property type="protein sequence ID" value="KAJ1148560.1"/>
    <property type="molecule type" value="Genomic_DNA"/>
</dbReference>
<name>A0AAV7R8X2_PLEWA</name>
<dbReference type="AlphaFoldDB" id="A0AAV7R8X2"/>
<dbReference type="Proteomes" id="UP001066276">
    <property type="component" value="Chromosome 5"/>
</dbReference>
<keyword evidence="3" id="KW-1185">Reference proteome</keyword>
<feature type="compositionally biased region" description="Basic and acidic residues" evidence="1">
    <location>
        <begin position="87"/>
        <end position="103"/>
    </location>
</feature>
<evidence type="ECO:0000256" key="1">
    <source>
        <dbReference type="SAM" id="MobiDB-lite"/>
    </source>
</evidence>
<reference evidence="2" key="1">
    <citation type="journal article" date="2022" name="bioRxiv">
        <title>Sequencing and chromosome-scale assembly of the giantPleurodeles waltlgenome.</title>
        <authorList>
            <person name="Brown T."/>
            <person name="Elewa A."/>
            <person name="Iarovenko S."/>
            <person name="Subramanian E."/>
            <person name="Araus A.J."/>
            <person name="Petzold A."/>
            <person name="Susuki M."/>
            <person name="Suzuki K.-i.T."/>
            <person name="Hayashi T."/>
            <person name="Toyoda A."/>
            <person name="Oliveira C."/>
            <person name="Osipova E."/>
            <person name="Leigh N.D."/>
            <person name="Simon A."/>
            <person name="Yun M.H."/>
        </authorList>
    </citation>
    <scope>NUCLEOTIDE SEQUENCE</scope>
    <source>
        <strain evidence="2">20211129_DDA</strain>
        <tissue evidence="2">Liver</tissue>
    </source>
</reference>
<evidence type="ECO:0000313" key="2">
    <source>
        <dbReference type="EMBL" id="KAJ1148560.1"/>
    </source>
</evidence>
<evidence type="ECO:0000313" key="3">
    <source>
        <dbReference type="Proteomes" id="UP001066276"/>
    </source>
</evidence>
<gene>
    <name evidence="2" type="ORF">NDU88_001388</name>
</gene>
<accession>A0AAV7R8X2</accession>
<feature type="region of interest" description="Disordered" evidence="1">
    <location>
        <begin position="21"/>
        <end position="112"/>
    </location>
</feature>
<proteinExistence type="predicted"/>
<sequence length="112" mass="13006">MCEPVETKCHDSIFKQEVCVQGERAKGRRRGTQWRGERAKGRHRGTRWRGERAKGRRRKPSGEEEQAGRILSEGSAESSESRPSPKKCQEYERERSHTKDAKTHHVCGRTWC</sequence>
<protein>
    <submittedName>
        <fullName evidence="2">Uncharacterized protein</fullName>
    </submittedName>
</protein>
<organism evidence="2 3">
    <name type="scientific">Pleurodeles waltl</name>
    <name type="common">Iberian ribbed newt</name>
    <dbReference type="NCBI Taxonomy" id="8319"/>
    <lineage>
        <taxon>Eukaryota</taxon>
        <taxon>Metazoa</taxon>
        <taxon>Chordata</taxon>
        <taxon>Craniata</taxon>
        <taxon>Vertebrata</taxon>
        <taxon>Euteleostomi</taxon>
        <taxon>Amphibia</taxon>
        <taxon>Batrachia</taxon>
        <taxon>Caudata</taxon>
        <taxon>Salamandroidea</taxon>
        <taxon>Salamandridae</taxon>
        <taxon>Pleurodelinae</taxon>
        <taxon>Pleurodeles</taxon>
    </lineage>
</organism>
<comment type="caution">
    <text evidence="2">The sequence shown here is derived from an EMBL/GenBank/DDBJ whole genome shotgun (WGS) entry which is preliminary data.</text>
</comment>